<dbReference type="InterPro" id="IPR005828">
    <property type="entry name" value="MFS_sugar_transport-like"/>
</dbReference>
<evidence type="ECO:0000256" key="6">
    <source>
        <dbReference type="ARBA" id="ARBA00022692"/>
    </source>
</evidence>
<keyword evidence="4" id="KW-1003">Cell membrane</keyword>
<evidence type="ECO:0000256" key="10">
    <source>
        <dbReference type="SAM" id="Phobius"/>
    </source>
</evidence>
<feature type="transmembrane region" description="Helical" evidence="10">
    <location>
        <begin position="336"/>
        <end position="357"/>
    </location>
</feature>
<dbReference type="PROSITE" id="PS00216">
    <property type="entry name" value="SUGAR_TRANSPORT_1"/>
    <property type="match status" value="1"/>
</dbReference>
<evidence type="ECO:0000313" key="12">
    <source>
        <dbReference type="EMBL" id="OMH24576.1"/>
    </source>
</evidence>
<dbReference type="PRINTS" id="PR00171">
    <property type="entry name" value="SUGRTRNSPORT"/>
</dbReference>
<dbReference type="InterPro" id="IPR020846">
    <property type="entry name" value="MFS_dom"/>
</dbReference>
<feature type="transmembrane region" description="Helical" evidence="10">
    <location>
        <begin position="20"/>
        <end position="40"/>
    </location>
</feature>
<dbReference type="SUPFAM" id="SSF103473">
    <property type="entry name" value="MFS general substrate transporter"/>
    <property type="match status" value="1"/>
</dbReference>
<evidence type="ECO:0000256" key="5">
    <source>
        <dbReference type="ARBA" id="ARBA00022597"/>
    </source>
</evidence>
<feature type="transmembrane region" description="Helical" evidence="10">
    <location>
        <begin position="439"/>
        <end position="458"/>
    </location>
</feature>
<keyword evidence="5" id="KW-0762">Sugar transport</keyword>
<feature type="transmembrane region" description="Helical" evidence="10">
    <location>
        <begin position="114"/>
        <end position="134"/>
    </location>
</feature>
<dbReference type="GO" id="GO:0022857">
    <property type="term" value="F:transmembrane transporter activity"/>
    <property type="evidence" value="ECO:0007669"/>
    <property type="project" value="InterPro"/>
</dbReference>
<comment type="similarity">
    <text evidence="2 9">Belongs to the major facilitator superfamily. Sugar transporter (TC 2.A.1.1) family.</text>
</comment>
<dbReference type="Proteomes" id="UP000187085">
    <property type="component" value="Unassembled WGS sequence"/>
</dbReference>
<evidence type="ECO:0000256" key="9">
    <source>
        <dbReference type="RuleBase" id="RU003346"/>
    </source>
</evidence>
<dbReference type="PROSITE" id="PS00217">
    <property type="entry name" value="SUGAR_TRANSPORT_2"/>
    <property type="match status" value="1"/>
</dbReference>
<keyword evidence="13" id="KW-1185">Reference proteome</keyword>
<dbReference type="PROSITE" id="PS50850">
    <property type="entry name" value="MFS"/>
    <property type="match status" value="1"/>
</dbReference>
<evidence type="ECO:0000256" key="3">
    <source>
        <dbReference type="ARBA" id="ARBA00022448"/>
    </source>
</evidence>
<feature type="transmembrane region" description="Helical" evidence="10">
    <location>
        <begin position="305"/>
        <end position="329"/>
    </location>
</feature>
<dbReference type="Pfam" id="PF00083">
    <property type="entry name" value="Sugar_tr"/>
    <property type="match status" value="1"/>
</dbReference>
<feature type="transmembrane region" description="Helical" evidence="10">
    <location>
        <begin position="188"/>
        <end position="207"/>
    </location>
</feature>
<evidence type="ECO:0000256" key="4">
    <source>
        <dbReference type="ARBA" id="ARBA00022475"/>
    </source>
</evidence>
<name>A0A1R1LAP5_9MICC</name>
<dbReference type="EMBL" id="MRDE01000053">
    <property type="protein sequence ID" value="OMH24576.1"/>
    <property type="molecule type" value="Genomic_DNA"/>
</dbReference>
<proteinExistence type="inferred from homology"/>
<evidence type="ECO:0000313" key="13">
    <source>
        <dbReference type="Proteomes" id="UP000187085"/>
    </source>
</evidence>
<dbReference type="InterPro" id="IPR005829">
    <property type="entry name" value="Sugar_transporter_CS"/>
</dbReference>
<feature type="transmembrane region" description="Helical" evidence="10">
    <location>
        <begin position="52"/>
        <end position="76"/>
    </location>
</feature>
<dbReference type="GO" id="GO:0005886">
    <property type="term" value="C:plasma membrane"/>
    <property type="evidence" value="ECO:0007669"/>
    <property type="project" value="UniProtKB-SubCell"/>
</dbReference>
<keyword evidence="6 10" id="KW-0812">Transmembrane</keyword>
<evidence type="ECO:0000256" key="2">
    <source>
        <dbReference type="ARBA" id="ARBA00010992"/>
    </source>
</evidence>
<feature type="transmembrane region" description="Helical" evidence="10">
    <location>
        <begin position="265"/>
        <end position="293"/>
    </location>
</feature>
<dbReference type="InterPro" id="IPR047984">
    <property type="entry name" value="XylE-like"/>
</dbReference>
<reference evidence="12 13" key="1">
    <citation type="submission" date="2016-12" db="EMBL/GenBank/DDBJ databases">
        <title>Draft genome of Tersicoccus phoenicis 1P05MA.</title>
        <authorList>
            <person name="Nakajima Y."/>
            <person name="Yoshizawa S."/>
            <person name="Nakamura K."/>
            <person name="Ogura Y."/>
            <person name="Hayashi T."/>
            <person name="Kogure K."/>
        </authorList>
    </citation>
    <scope>NUCLEOTIDE SEQUENCE [LARGE SCALE GENOMIC DNA]</scope>
    <source>
        <strain evidence="12 13">1p05MA</strain>
    </source>
</reference>
<dbReference type="PANTHER" id="PTHR48020">
    <property type="entry name" value="PROTON MYO-INOSITOL COTRANSPORTER"/>
    <property type="match status" value="1"/>
</dbReference>
<keyword evidence="3 9" id="KW-0813">Transport</keyword>
<comment type="caution">
    <text evidence="12">The sequence shown here is derived from an EMBL/GenBank/DDBJ whole genome shotgun (WGS) entry which is preliminary data.</text>
</comment>
<keyword evidence="7 10" id="KW-1133">Transmembrane helix</keyword>
<comment type="subcellular location">
    <subcellularLocation>
        <location evidence="1">Cell membrane</location>
        <topology evidence="1">Multi-pass membrane protein</topology>
    </subcellularLocation>
</comment>
<dbReference type="AlphaFoldDB" id="A0A1R1LAP5"/>
<feature type="transmembrane region" description="Helical" evidence="10">
    <location>
        <begin position="88"/>
        <end position="108"/>
    </location>
</feature>
<dbReference type="InterPro" id="IPR036259">
    <property type="entry name" value="MFS_trans_sf"/>
</dbReference>
<accession>A0A1R1LAP5</accession>
<dbReference type="NCBIfam" id="TIGR00879">
    <property type="entry name" value="SP"/>
    <property type="match status" value="1"/>
</dbReference>
<dbReference type="InterPro" id="IPR050814">
    <property type="entry name" value="Myo-inositol_Transporter"/>
</dbReference>
<evidence type="ECO:0000259" key="11">
    <source>
        <dbReference type="PROSITE" id="PS50850"/>
    </source>
</evidence>
<dbReference type="FunFam" id="1.20.1250.20:FF:000122">
    <property type="entry name" value="D-xylose transporter XylE"/>
    <property type="match status" value="1"/>
</dbReference>
<dbReference type="Gene3D" id="1.20.1250.20">
    <property type="entry name" value="MFS general substrate transporter like domains"/>
    <property type="match status" value="2"/>
</dbReference>
<sequence length="490" mass="52623">MSPDHSRYGYQPESHAGRAVIISVAAAVGGFLFGFDSSVINGAVDALATDFSLAPALTGVVVAIALIGSAIGAWFAGPAADRWGRLRVMFVGAILFFISSLGSGFAFAAWDLAIWRLVGGIGIGIASVIGPTYISEIAPSRLRGRLASLQQMAIVLGIFVALLSDAWLAASAGGAGSTFWAGIAAWRWMFLVGVVPSVVYGIMALSIPESPRFLVGRGRDKKAAQVLEEVLGETGPQVEQRVAAIRESVRRESKPSYQDVRHRKYLLLPIVWTGILLAAFQQFVGINVIFYYSTSLWSSVGFDQSFSFTASVITSVVNVLVTIIAIALVDRIGRRLLLLVGSLGMAVCLAVMAMGFGTASMVDGSLQLAPGWGQLTLIGANAFVVFFGATWGPVMWVLLGEMFPNSIRGYAMAIATAANWIANWLVTLSFPILRDMSLSFTYGLYAFFALLSFFFVWFRIPETKGKELEDMTTDFKVERRGRNQATAGTG</sequence>
<dbReference type="InterPro" id="IPR003663">
    <property type="entry name" value="Sugar/inositol_transpt"/>
</dbReference>
<evidence type="ECO:0000256" key="1">
    <source>
        <dbReference type="ARBA" id="ARBA00004651"/>
    </source>
</evidence>
<organism evidence="12 13">
    <name type="scientific">Tersicoccus phoenicis</name>
    <dbReference type="NCBI Taxonomy" id="554083"/>
    <lineage>
        <taxon>Bacteria</taxon>
        <taxon>Bacillati</taxon>
        <taxon>Actinomycetota</taxon>
        <taxon>Actinomycetes</taxon>
        <taxon>Micrococcales</taxon>
        <taxon>Micrococcaceae</taxon>
        <taxon>Tersicoccus</taxon>
    </lineage>
</organism>
<gene>
    <name evidence="12" type="ORF">BKD30_08040</name>
</gene>
<feature type="transmembrane region" description="Helical" evidence="10">
    <location>
        <begin position="411"/>
        <end position="433"/>
    </location>
</feature>
<feature type="transmembrane region" description="Helical" evidence="10">
    <location>
        <begin position="377"/>
        <end position="399"/>
    </location>
</feature>
<dbReference type="PANTHER" id="PTHR48020:SF12">
    <property type="entry name" value="PROTON MYO-INOSITOL COTRANSPORTER"/>
    <property type="match status" value="1"/>
</dbReference>
<evidence type="ECO:0000256" key="7">
    <source>
        <dbReference type="ARBA" id="ARBA00022989"/>
    </source>
</evidence>
<feature type="domain" description="Major facilitator superfamily (MFS) profile" evidence="11">
    <location>
        <begin position="22"/>
        <end position="464"/>
    </location>
</feature>
<feature type="transmembrane region" description="Helical" evidence="10">
    <location>
        <begin position="146"/>
        <end position="168"/>
    </location>
</feature>
<evidence type="ECO:0000256" key="8">
    <source>
        <dbReference type="ARBA" id="ARBA00023136"/>
    </source>
</evidence>
<dbReference type="CDD" id="cd17359">
    <property type="entry name" value="MFS_XylE_like"/>
    <property type="match status" value="1"/>
</dbReference>
<keyword evidence="8 10" id="KW-0472">Membrane</keyword>
<protein>
    <submittedName>
        <fullName evidence="12">MFS transporter</fullName>
    </submittedName>
</protein>